<sequence length="97" mass="11782">MLLVEMAAKRRIVKIYRKVDKYMNSMKYFTTFEWDFDNHKCLSLYNSLGETDQDIFYFNSNEIIWKDYFRGLIDGGRIHLFKESVDTIPEGKNRYMK</sequence>
<organism evidence="2">
    <name type="scientific">Timema monikensis</name>
    <dbReference type="NCBI Taxonomy" id="170555"/>
    <lineage>
        <taxon>Eukaryota</taxon>
        <taxon>Metazoa</taxon>
        <taxon>Ecdysozoa</taxon>
        <taxon>Arthropoda</taxon>
        <taxon>Hexapoda</taxon>
        <taxon>Insecta</taxon>
        <taxon>Pterygota</taxon>
        <taxon>Neoptera</taxon>
        <taxon>Polyneoptera</taxon>
        <taxon>Phasmatodea</taxon>
        <taxon>Timematodea</taxon>
        <taxon>Timematoidea</taxon>
        <taxon>Timematidae</taxon>
        <taxon>Timema</taxon>
    </lineage>
</organism>
<gene>
    <name evidence="2" type="ORF">TMSB3V08_LOCUS2305</name>
</gene>
<evidence type="ECO:0000259" key="1">
    <source>
        <dbReference type="Pfam" id="PF03015"/>
    </source>
</evidence>
<evidence type="ECO:0000313" key="2">
    <source>
        <dbReference type="EMBL" id="CAD7425395.1"/>
    </source>
</evidence>
<dbReference type="Pfam" id="PF03015">
    <property type="entry name" value="Sterile"/>
    <property type="match status" value="1"/>
</dbReference>
<dbReference type="EMBL" id="OB792940">
    <property type="protein sequence ID" value="CAD7425395.1"/>
    <property type="molecule type" value="Genomic_DNA"/>
</dbReference>
<protein>
    <recommendedName>
        <fullName evidence="1">Fatty acyl-CoA reductase C-terminal domain-containing protein</fullName>
    </recommendedName>
</protein>
<dbReference type="AlphaFoldDB" id="A0A7R9E1J8"/>
<reference evidence="2" key="1">
    <citation type="submission" date="2020-11" db="EMBL/GenBank/DDBJ databases">
        <authorList>
            <person name="Tran Van P."/>
        </authorList>
    </citation>
    <scope>NUCLEOTIDE SEQUENCE</scope>
</reference>
<feature type="domain" description="Fatty acyl-CoA reductase C-terminal" evidence="1">
    <location>
        <begin position="3"/>
        <end position="83"/>
    </location>
</feature>
<proteinExistence type="predicted"/>
<dbReference type="CDD" id="cd09071">
    <property type="entry name" value="FAR_C"/>
    <property type="match status" value="1"/>
</dbReference>
<name>A0A7R9E1J8_9NEOP</name>
<dbReference type="InterPro" id="IPR033640">
    <property type="entry name" value="FAR_C"/>
</dbReference>
<accession>A0A7R9E1J8</accession>